<dbReference type="PROSITE" id="PS50850">
    <property type="entry name" value="MFS"/>
    <property type="match status" value="1"/>
</dbReference>
<feature type="transmembrane region" description="Helical" evidence="9">
    <location>
        <begin position="400"/>
        <end position="421"/>
    </location>
</feature>
<keyword evidence="2" id="KW-0813">Transport</keyword>
<dbReference type="AlphaFoldDB" id="A0A7R8UX55"/>
<evidence type="ECO:0000256" key="6">
    <source>
        <dbReference type="ARBA" id="ARBA00022989"/>
    </source>
</evidence>
<sequence length="467" mass="50985">MIENSGVLEKMKKYKNQILATMAVNVIALSHGHAVAWLAPTLPLLQSENSPLTTGPITVEEASWIGSLVCLGGLLGCSFFGILVNHIGRKKSLYLLTVPHACFWLLIIFGTEVPHLYIARTVSGITGGGIFAAVPTFVTDISDNKIRGTLGSMFMMSFNIGILSGFILGAYLSYSLFPQVIIGLSAFFIAAIFCLPDTPQYLIQIKRDDEAEKALKFYRNFKAATKEECREFNEHLANLKNRIRGIAEEKRPKLSYRDFLQPAAVRGLLAGIGLMFLNQFSGLFALICYTPSIFEMSGSNMDGNTCTIIVGAIQLLGTIVATNLVDRTGRRILLIVSCLGVALGSFALSVFSYLSVSQDLTHLSWLAVTSVSFAIFLGSIGLIPLPFVVFTEIMPHKVKAVSVSVCLMILNLLAFTVLKIYPMMMINFGMHGVMWISGGLTTIGAVLIFFFLPETKGKCLEVKDDDS</sequence>
<keyword evidence="5 9" id="KW-0812">Transmembrane</keyword>
<dbReference type="InterPro" id="IPR005828">
    <property type="entry name" value="MFS_sugar_transport-like"/>
</dbReference>
<dbReference type="Gene3D" id="1.20.1250.20">
    <property type="entry name" value="MFS general substrate transporter like domains"/>
    <property type="match status" value="1"/>
</dbReference>
<gene>
    <name evidence="11" type="ORF">HERILL_LOCUS11266</name>
</gene>
<dbReference type="InterPro" id="IPR036259">
    <property type="entry name" value="MFS_trans_sf"/>
</dbReference>
<keyword evidence="6 9" id="KW-1133">Transmembrane helix</keyword>
<name>A0A7R8UX55_HERIL</name>
<proteinExistence type="predicted"/>
<protein>
    <recommendedName>
        <fullName evidence="10">Major facilitator superfamily (MFS) profile domain-containing protein</fullName>
    </recommendedName>
</protein>
<feature type="transmembrane region" description="Helical" evidence="9">
    <location>
        <begin position="365"/>
        <end position="388"/>
    </location>
</feature>
<evidence type="ECO:0000256" key="4">
    <source>
        <dbReference type="ARBA" id="ARBA00022597"/>
    </source>
</evidence>
<evidence type="ECO:0000256" key="9">
    <source>
        <dbReference type="SAM" id="Phobius"/>
    </source>
</evidence>
<dbReference type="Pfam" id="PF00083">
    <property type="entry name" value="Sugar_tr"/>
    <property type="match status" value="1"/>
</dbReference>
<dbReference type="GO" id="GO:0051119">
    <property type="term" value="F:sugar transmembrane transporter activity"/>
    <property type="evidence" value="ECO:0007669"/>
    <property type="project" value="InterPro"/>
</dbReference>
<keyword evidence="4" id="KW-0762">Sugar transport</keyword>
<comment type="subcellular location">
    <subcellularLocation>
        <location evidence="1">Cell membrane</location>
        <topology evidence="1">Multi-pass membrane protein</topology>
    </subcellularLocation>
</comment>
<feature type="transmembrane region" description="Helical" evidence="9">
    <location>
        <begin position="307"/>
        <end position="325"/>
    </location>
</feature>
<keyword evidence="7 9" id="KW-0472">Membrane</keyword>
<feature type="transmembrane region" description="Helical" evidence="9">
    <location>
        <begin position="62"/>
        <end position="84"/>
    </location>
</feature>
<dbReference type="CDD" id="cd17358">
    <property type="entry name" value="MFS_GLUT6_8_Class3_like"/>
    <property type="match status" value="1"/>
</dbReference>
<dbReference type="InParanoid" id="A0A7R8UX55"/>
<dbReference type="InterPro" id="IPR020846">
    <property type="entry name" value="MFS_dom"/>
</dbReference>
<accession>A0A7R8UX55</accession>
<evidence type="ECO:0000259" key="10">
    <source>
        <dbReference type="PROSITE" id="PS50850"/>
    </source>
</evidence>
<evidence type="ECO:0000313" key="11">
    <source>
        <dbReference type="EMBL" id="CAD7088663.1"/>
    </source>
</evidence>
<dbReference type="PANTHER" id="PTHR48021">
    <property type="match status" value="1"/>
</dbReference>
<dbReference type="FunCoup" id="A0A7R8UX55">
    <property type="interactions" value="22"/>
</dbReference>
<dbReference type="GO" id="GO:0005886">
    <property type="term" value="C:plasma membrane"/>
    <property type="evidence" value="ECO:0007669"/>
    <property type="project" value="UniProtKB-SubCell"/>
</dbReference>
<evidence type="ECO:0000256" key="3">
    <source>
        <dbReference type="ARBA" id="ARBA00022475"/>
    </source>
</evidence>
<dbReference type="SUPFAM" id="SSF103473">
    <property type="entry name" value="MFS general substrate transporter"/>
    <property type="match status" value="1"/>
</dbReference>
<dbReference type="InterPro" id="IPR050549">
    <property type="entry name" value="MFS_Trehalose_Transporter"/>
</dbReference>
<keyword evidence="8" id="KW-0175">Coiled coil</keyword>
<organism evidence="11 12">
    <name type="scientific">Hermetia illucens</name>
    <name type="common">Black soldier fly</name>
    <dbReference type="NCBI Taxonomy" id="343691"/>
    <lineage>
        <taxon>Eukaryota</taxon>
        <taxon>Metazoa</taxon>
        <taxon>Ecdysozoa</taxon>
        <taxon>Arthropoda</taxon>
        <taxon>Hexapoda</taxon>
        <taxon>Insecta</taxon>
        <taxon>Pterygota</taxon>
        <taxon>Neoptera</taxon>
        <taxon>Endopterygota</taxon>
        <taxon>Diptera</taxon>
        <taxon>Brachycera</taxon>
        <taxon>Stratiomyomorpha</taxon>
        <taxon>Stratiomyidae</taxon>
        <taxon>Hermetiinae</taxon>
        <taxon>Hermetia</taxon>
    </lineage>
</organism>
<feature type="transmembrane region" description="Helical" evidence="9">
    <location>
        <begin position="18"/>
        <end position="42"/>
    </location>
</feature>
<feature type="domain" description="Major facilitator superfamily (MFS) profile" evidence="10">
    <location>
        <begin position="18"/>
        <end position="456"/>
    </location>
</feature>
<dbReference type="PANTHER" id="PTHR48021:SF33">
    <property type="entry name" value="AT22075P-RELATED"/>
    <property type="match status" value="1"/>
</dbReference>
<feature type="transmembrane region" description="Helical" evidence="9">
    <location>
        <begin position="177"/>
        <end position="196"/>
    </location>
</feature>
<evidence type="ECO:0000256" key="7">
    <source>
        <dbReference type="ARBA" id="ARBA00023136"/>
    </source>
</evidence>
<dbReference type="Proteomes" id="UP000594454">
    <property type="component" value="Chromosome 4"/>
</dbReference>
<evidence type="ECO:0000256" key="8">
    <source>
        <dbReference type="SAM" id="Coils"/>
    </source>
</evidence>
<dbReference type="EMBL" id="LR899012">
    <property type="protein sequence ID" value="CAD7088663.1"/>
    <property type="molecule type" value="Genomic_DNA"/>
</dbReference>
<keyword evidence="12" id="KW-1185">Reference proteome</keyword>
<feature type="coiled-coil region" evidence="8">
    <location>
        <begin position="222"/>
        <end position="249"/>
    </location>
</feature>
<evidence type="ECO:0000256" key="2">
    <source>
        <dbReference type="ARBA" id="ARBA00022448"/>
    </source>
</evidence>
<feature type="transmembrane region" description="Helical" evidence="9">
    <location>
        <begin position="150"/>
        <end position="171"/>
    </location>
</feature>
<reference evidence="11 12" key="1">
    <citation type="submission" date="2020-11" db="EMBL/GenBank/DDBJ databases">
        <authorList>
            <person name="Wallbank WR R."/>
            <person name="Pardo Diaz C."/>
            <person name="Kozak K."/>
            <person name="Martin S."/>
            <person name="Jiggins C."/>
            <person name="Moest M."/>
            <person name="Warren A I."/>
            <person name="Generalovic N T."/>
            <person name="Byers J.R.P. K."/>
            <person name="Montejo-Kovacevich G."/>
            <person name="Yen C E."/>
        </authorList>
    </citation>
    <scope>NUCLEOTIDE SEQUENCE [LARGE SCALE GENOMIC DNA]</scope>
</reference>
<evidence type="ECO:0000256" key="1">
    <source>
        <dbReference type="ARBA" id="ARBA00004651"/>
    </source>
</evidence>
<keyword evidence="3" id="KW-1003">Cell membrane</keyword>
<evidence type="ECO:0000313" key="12">
    <source>
        <dbReference type="Proteomes" id="UP000594454"/>
    </source>
</evidence>
<feature type="transmembrane region" description="Helical" evidence="9">
    <location>
        <begin position="263"/>
        <end position="287"/>
    </location>
</feature>
<feature type="transmembrane region" description="Helical" evidence="9">
    <location>
        <begin position="332"/>
        <end position="353"/>
    </location>
</feature>
<evidence type="ECO:0000256" key="5">
    <source>
        <dbReference type="ARBA" id="ARBA00022692"/>
    </source>
</evidence>
<feature type="transmembrane region" description="Helical" evidence="9">
    <location>
        <begin position="433"/>
        <end position="452"/>
    </location>
</feature>
<dbReference type="FunFam" id="1.20.1250.20:FF:000218">
    <property type="entry name" value="facilitated trehalose transporter Tret1"/>
    <property type="match status" value="1"/>
</dbReference>
<feature type="transmembrane region" description="Helical" evidence="9">
    <location>
        <begin position="93"/>
        <end position="111"/>
    </location>
</feature>
<dbReference type="OrthoDB" id="8120565at2759"/>
<dbReference type="InterPro" id="IPR044775">
    <property type="entry name" value="MFS_ERD6/Tret1-like"/>
</dbReference>
<feature type="transmembrane region" description="Helical" evidence="9">
    <location>
        <begin position="117"/>
        <end position="138"/>
    </location>
</feature>